<keyword evidence="2" id="KW-1185">Reference proteome</keyword>
<sequence length="55" mass="6274">MYTEDLTYIHDQGFSDLAEKAVSVILKTFQNNNKQKGKIIDLGYGSGSLLKNYRF</sequence>
<protein>
    <submittedName>
        <fullName evidence="1">Uncharacterized protein</fullName>
    </submittedName>
</protein>
<organism evidence="1 2">
    <name type="scientific">Crocosphaera chwakensis CCY0110</name>
    <dbReference type="NCBI Taxonomy" id="391612"/>
    <lineage>
        <taxon>Bacteria</taxon>
        <taxon>Bacillati</taxon>
        <taxon>Cyanobacteriota</taxon>
        <taxon>Cyanophyceae</taxon>
        <taxon>Oscillatoriophycideae</taxon>
        <taxon>Chroococcales</taxon>
        <taxon>Aphanothecaceae</taxon>
        <taxon>Crocosphaera</taxon>
        <taxon>Crocosphaera chwakensis</taxon>
    </lineage>
</organism>
<name>A3IYD4_9CHRO</name>
<dbReference type="RefSeq" id="WP_008278397.1">
    <property type="nucleotide sequence ID" value="NZ_AAXW01000079.1"/>
</dbReference>
<evidence type="ECO:0000313" key="2">
    <source>
        <dbReference type="Proteomes" id="UP000003781"/>
    </source>
</evidence>
<dbReference type="AlphaFoldDB" id="A3IYD4"/>
<comment type="caution">
    <text evidence="1">The sequence shown here is derived from an EMBL/GenBank/DDBJ whole genome shotgun (WGS) entry which is preliminary data.</text>
</comment>
<proteinExistence type="predicted"/>
<evidence type="ECO:0000313" key="1">
    <source>
        <dbReference type="EMBL" id="EAZ88506.1"/>
    </source>
</evidence>
<accession>A3IYD4</accession>
<dbReference type="Proteomes" id="UP000003781">
    <property type="component" value="Unassembled WGS sequence"/>
</dbReference>
<gene>
    <name evidence="1" type="ORF">CY0110_06939</name>
</gene>
<reference evidence="1 2" key="1">
    <citation type="submission" date="2007-03" db="EMBL/GenBank/DDBJ databases">
        <authorList>
            <person name="Stal L."/>
            <person name="Ferriera S."/>
            <person name="Johnson J."/>
            <person name="Kravitz S."/>
            <person name="Beeson K."/>
            <person name="Sutton G."/>
            <person name="Rogers Y.-H."/>
            <person name="Friedman R."/>
            <person name="Frazier M."/>
            <person name="Venter J.C."/>
        </authorList>
    </citation>
    <scope>NUCLEOTIDE SEQUENCE [LARGE SCALE GENOMIC DNA]</scope>
    <source>
        <strain evidence="1 2">CCY0110</strain>
    </source>
</reference>
<dbReference type="EMBL" id="AAXW01000079">
    <property type="protein sequence ID" value="EAZ88506.1"/>
    <property type="molecule type" value="Genomic_DNA"/>
</dbReference>
<dbReference type="OrthoDB" id="9804312at2"/>